<reference evidence="1" key="1">
    <citation type="submission" date="2020-05" db="EMBL/GenBank/DDBJ databases">
        <authorList>
            <person name="Chiriac C."/>
            <person name="Salcher M."/>
            <person name="Ghai R."/>
            <person name="Kavagutti S V."/>
        </authorList>
    </citation>
    <scope>NUCLEOTIDE SEQUENCE</scope>
</reference>
<sequence length="115" mass="12930">MRWGDRRRRPRIEYDAPSFTVDALPAETFEALLVVAGWIGEVLDDDPPYLLECHLHEPRPCWCRLDVVPDAGGSTVSITVATPAGEDLGSTDLTFVEQVRDVWVEQLNRLGRPMP</sequence>
<protein>
    <submittedName>
        <fullName evidence="1">Unannotated protein</fullName>
    </submittedName>
</protein>
<name>A0A6J6GDN3_9ZZZZ</name>
<dbReference type="EMBL" id="CAEZSR010000289">
    <property type="protein sequence ID" value="CAB4597959.1"/>
    <property type="molecule type" value="Genomic_DNA"/>
</dbReference>
<accession>A0A6J6GDN3</accession>
<organism evidence="1">
    <name type="scientific">freshwater metagenome</name>
    <dbReference type="NCBI Taxonomy" id="449393"/>
    <lineage>
        <taxon>unclassified sequences</taxon>
        <taxon>metagenomes</taxon>
        <taxon>ecological metagenomes</taxon>
    </lineage>
</organism>
<evidence type="ECO:0000313" key="1">
    <source>
        <dbReference type="EMBL" id="CAB4597959.1"/>
    </source>
</evidence>
<dbReference type="AlphaFoldDB" id="A0A6J6GDN3"/>
<gene>
    <name evidence="1" type="ORF">UFOPK1493_04122</name>
</gene>
<proteinExistence type="predicted"/>